<feature type="compositionally biased region" description="Acidic residues" evidence="1">
    <location>
        <begin position="71"/>
        <end position="80"/>
    </location>
</feature>
<dbReference type="Proteomes" id="UP000024404">
    <property type="component" value="Unassembled WGS sequence"/>
</dbReference>
<evidence type="ECO:0000256" key="1">
    <source>
        <dbReference type="SAM" id="MobiDB-lite"/>
    </source>
</evidence>
<sequence length="251" mass="29691">MCSMEQIYYDVLQELTQEMAVDDDQKNWNKENTPLNENKVTCWQVSQNIIREIRQEVTRQVLAELTINNSDESDESDGREDNEWQQNSDIHQSSFQSQQSAYFWQVFRFLIDFQNNETSINESREELARIMNRHERCGNASSEESEFSGEDWTFSEKMNKSPRPVQPKWKKLQWCRRLKCNSNEFCENKGRIAINEDDNEKRNCEGMEEFITPPLCTIPGIELEYKKEKKERSHKTLSKIILPKAGLSNEI</sequence>
<proteinExistence type="predicted"/>
<evidence type="ECO:0000313" key="2">
    <source>
        <dbReference type="EnsemblMetazoa" id="OVOC6844.1"/>
    </source>
</evidence>
<accession>A0A8R1TY07</accession>
<dbReference type="AlphaFoldDB" id="A0A8R1TY07"/>
<name>A0A8R1TY07_ONCVO</name>
<protein>
    <submittedName>
        <fullName evidence="2">Uncharacterized protein</fullName>
    </submittedName>
</protein>
<dbReference type="EMBL" id="CMVM020000181">
    <property type="status" value="NOT_ANNOTATED_CDS"/>
    <property type="molecule type" value="Genomic_DNA"/>
</dbReference>
<evidence type="ECO:0000313" key="3">
    <source>
        <dbReference type="Proteomes" id="UP000024404"/>
    </source>
</evidence>
<reference evidence="3" key="1">
    <citation type="submission" date="2013-10" db="EMBL/GenBank/DDBJ databases">
        <title>Genome sequencing of Onchocerca volvulus.</title>
        <authorList>
            <person name="Cotton J."/>
            <person name="Tsai J."/>
            <person name="Stanley E."/>
            <person name="Tracey A."/>
            <person name="Holroyd N."/>
            <person name="Lustigman S."/>
            <person name="Berriman M."/>
        </authorList>
    </citation>
    <scope>NUCLEOTIDE SEQUENCE</scope>
</reference>
<feature type="region of interest" description="Disordered" evidence="1">
    <location>
        <begin position="68"/>
        <end position="91"/>
    </location>
</feature>
<reference evidence="2" key="2">
    <citation type="submission" date="2022-06" db="UniProtKB">
        <authorList>
            <consortium name="EnsemblMetazoa"/>
        </authorList>
    </citation>
    <scope>IDENTIFICATION</scope>
</reference>
<organism evidence="2 3">
    <name type="scientific">Onchocerca volvulus</name>
    <dbReference type="NCBI Taxonomy" id="6282"/>
    <lineage>
        <taxon>Eukaryota</taxon>
        <taxon>Metazoa</taxon>
        <taxon>Ecdysozoa</taxon>
        <taxon>Nematoda</taxon>
        <taxon>Chromadorea</taxon>
        <taxon>Rhabditida</taxon>
        <taxon>Spirurina</taxon>
        <taxon>Spiruromorpha</taxon>
        <taxon>Filarioidea</taxon>
        <taxon>Onchocercidae</taxon>
        <taxon>Onchocerca</taxon>
    </lineage>
</organism>
<keyword evidence="3" id="KW-1185">Reference proteome</keyword>
<dbReference type="EnsemblMetazoa" id="OVOC6844.1">
    <property type="protein sequence ID" value="OVOC6844.1"/>
    <property type="gene ID" value="WBGene00243653"/>
</dbReference>
<dbReference type="OMA" id="MEKSFCS"/>